<sequence>MGDTTPETEPIMAEYEPDDSRKVTHSKKPDASGLVATGAREDEARKRAKGKRPDLEDNPDADLVERAIDGGTLTSGGRLSDDG</sequence>
<evidence type="ECO:0000313" key="2">
    <source>
        <dbReference type="EMBL" id="RJY09355.1"/>
    </source>
</evidence>
<feature type="compositionally biased region" description="Basic and acidic residues" evidence="1">
    <location>
        <begin position="39"/>
        <end position="55"/>
    </location>
</feature>
<name>A0A419RU97_9SPHN</name>
<dbReference type="AlphaFoldDB" id="A0A419RU97"/>
<feature type="compositionally biased region" description="Basic and acidic residues" evidence="1">
    <location>
        <begin position="18"/>
        <end position="30"/>
    </location>
</feature>
<comment type="caution">
    <text evidence="2">The sequence shown here is derived from an EMBL/GenBank/DDBJ whole genome shotgun (WGS) entry which is preliminary data.</text>
</comment>
<protein>
    <submittedName>
        <fullName evidence="2">Uncharacterized protein</fullName>
    </submittedName>
</protein>
<dbReference type="EMBL" id="RAHX01000001">
    <property type="protein sequence ID" value="RJY09355.1"/>
    <property type="molecule type" value="Genomic_DNA"/>
</dbReference>
<evidence type="ECO:0000256" key="1">
    <source>
        <dbReference type="SAM" id="MobiDB-lite"/>
    </source>
</evidence>
<organism evidence="2 3">
    <name type="scientific">Aurantiacibacter aquimixticola</name>
    <dbReference type="NCBI Taxonomy" id="1958945"/>
    <lineage>
        <taxon>Bacteria</taxon>
        <taxon>Pseudomonadati</taxon>
        <taxon>Pseudomonadota</taxon>
        <taxon>Alphaproteobacteria</taxon>
        <taxon>Sphingomonadales</taxon>
        <taxon>Erythrobacteraceae</taxon>
        <taxon>Aurantiacibacter</taxon>
    </lineage>
</organism>
<dbReference type="Proteomes" id="UP000285232">
    <property type="component" value="Unassembled WGS sequence"/>
</dbReference>
<accession>A0A419RU97</accession>
<evidence type="ECO:0000313" key="3">
    <source>
        <dbReference type="Proteomes" id="UP000285232"/>
    </source>
</evidence>
<feature type="region of interest" description="Disordered" evidence="1">
    <location>
        <begin position="1"/>
        <end position="83"/>
    </location>
</feature>
<keyword evidence="3" id="KW-1185">Reference proteome</keyword>
<proteinExistence type="predicted"/>
<gene>
    <name evidence="2" type="ORF">D6201_08305</name>
</gene>
<reference evidence="2 3" key="1">
    <citation type="journal article" date="2017" name="Int. J. Syst. Evol. Microbiol.">
        <title>Erythrobacter aquimixticola sp. nov., isolated from the junction between the ocean and a freshwater spring.</title>
        <authorList>
            <person name="Park S."/>
            <person name="Jung Y.T."/>
            <person name="Choi S.J."/>
            <person name="Yoon J.H."/>
        </authorList>
    </citation>
    <scope>NUCLEOTIDE SEQUENCE [LARGE SCALE GENOMIC DNA]</scope>
    <source>
        <strain evidence="2 3">JSSK-14</strain>
    </source>
</reference>